<evidence type="ECO:0000256" key="1">
    <source>
        <dbReference type="ARBA" id="ARBA00011982"/>
    </source>
</evidence>
<comment type="catalytic activity">
    <reaction evidence="5">
        <text>NAD(+) + H2O = ADP-D-ribose + nicotinamide + H(+)</text>
        <dbReference type="Rhea" id="RHEA:16301"/>
        <dbReference type="ChEBI" id="CHEBI:15377"/>
        <dbReference type="ChEBI" id="CHEBI:15378"/>
        <dbReference type="ChEBI" id="CHEBI:17154"/>
        <dbReference type="ChEBI" id="CHEBI:57540"/>
        <dbReference type="ChEBI" id="CHEBI:57967"/>
        <dbReference type="EC" id="3.2.2.6"/>
    </reaction>
    <physiologicalReaction direction="left-to-right" evidence="5">
        <dbReference type="Rhea" id="RHEA:16302"/>
    </physiologicalReaction>
</comment>
<dbReference type="Pfam" id="PF20160">
    <property type="entry name" value="C-JID"/>
    <property type="match status" value="1"/>
</dbReference>
<gene>
    <name evidence="8" type="primary">A02p022050.1_BraROA</name>
    <name evidence="8" type="ORF">IGI04_006018</name>
</gene>
<evidence type="ECO:0000256" key="5">
    <source>
        <dbReference type="ARBA" id="ARBA00047304"/>
    </source>
</evidence>
<accession>A0ABQ7NFQ1</accession>
<dbReference type="PRINTS" id="PR00364">
    <property type="entry name" value="DISEASERSIST"/>
</dbReference>
<name>A0ABQ7NFQ1_BRACM</name>
<dbReference type="Gene3D" id="3.40.50.300">
    <property type="entry name" value="P-loop containing nucleotide triphosphate hydrolases"/>
    <property type="match status" value="1"/>
</dbReference>
<evidence type="ECO:0000313" key="9">
    <source>
        <dbReference type="Proteomes" id="UP000823674"/>
    </source>
</evidence>
<dbReference type="SUPFAM" id="SSF52058">
    <property type="entry name" value="L domain-like"/>
    <property type="match status" value="1"/>
</dbReference>
<dbReference type="PANTHER" id="PTHR11017:SF588">
    <property type="entry name" value="TIR DOMAIN-CONTAINING PROTEIN"/>
    <property type="match status" value="1"/>
</dbReference>
<dbReference type="InterPro" id="IPR027417">
    <property type="entry name" value="P-loop_NTPase"/>
</dbReference>
<sequence>MFVKLSLSFVRGNEATMIEAIANDVLDKLLLTPSKDFDNFVGIEDHIAQMSALLHLESEEVRMVGIWGSSGIGKTTITRVLFGRLSRHFQGSIYIDRRFISKSMENYNKKIIEVDHLGVVKGKLKDLKVLIIIDDLDDQVVLDTLVGGDEWFGPRSRVIVITKDKQILRGHGIKCIYEVGMPSENLALRMFCQSAFRQNYPPVGFMELASEVAARAGGLPLGLNILGACLRARNKKYWGTKKVLGISLNIEDIDELRIHKTAFKGMRNLRFLNMYTKKWDHEKEVIWRFGEGFDYLPPKLRFLRLDGYPMKCMPSNFCPTYLVKLHMQGSKLEKLWEGVHRSRNLKEIPNLSMATNLETLNLAFCSSLVELPSSIQYLNKLKKLDMTFCENLEILPTGMNLESLERFTLKGCSKLKSFPDISTNISPLTPLMAMLSSSLTSSSIRHCINLETLPNGINLKSLDILNLTSCSRLRSFPDISTNISELFLSETGIEEVPWWIENFSNLSLISMWECRNLKHASLNISKLKHLEEVDFSGCWALTEARLTDSPTVEAMSKDNYLPNILLKFINCFNLNHEALVEQQTVLQELVFSGEEVPSYFTHQATGSSSSMTIPLSHCFLLHPLFQFRVCTVVGFDSMPTSDVNGVYIHVSCRFKGRFGNIFDSFGQPHSFLTNQKDSHLFIMDCRFPLNKDNACYDQVDNFISEEQTISDQNILPRVYGICHETELGDEPGDELHEAPVKKLPTVPCL</sequence>
<evidence type="ECO:0000259" key="6">
    <source>
        <dbReference type="Pfam" id="PF00931"/>
    </source>
</evidence>
<evidence type="ECO:0000256" key="2">
    <source>
        <dbReference type="ARBA" id="ARBA00022614"/>
    </source>
</evidence>
<reference evidence="8 9" key="1">
    <citation type="submission" date="2021-03" db="EMBL/GenBank/DDBJ databases">
        <authorList>
            <person name="King G.J."/>
            <person name="Bancroft I."/>
            <person name="Baten A."/>
            <person name="Bloomfield J."/>
            <person name="Borpatragohain P."/>
            <person name="He Z."/>
            <person name="Irish N."/>
            <person name="Irwin J."/>
            <person name="Liu K."/>
            <person name="Mauleon R.P."/>
            <person name="Moore J."/>
            <person name="Morris R."/>
            <person name="Ostergaard L."/>
            <person name="Wang B."/>
            <person name="Wells R."/>
        </authorList>
    </citation>
    <scope>NUCLEOTIDE SEQUENCE [LARGE SCALE GENOMIC DNA]</scope>
    <source>
        <strain evidence="8">R-o-18</strain>
        <tissue evidence="8">Leaf</tissue>
    </source>
</reference>
<dbReference type="EC" id="3.2.2.6" evidence="1"/>
<keyword evidence="9" id="KW-1185">Reference proteome</keyword>
<evidence type="ECO:0000313" key="8">
    <source>
        <dbReference type="EMBL" id="KAG5409699.1"/>
    </source>
</evidence>
<evidence type="ECO:0000256" key="3">
    <source>
        <dbReference type="ARBA" id="ARBA00022737"/>
    </source>
</evidence>
<evidence type="ECO:0000256" key="4">
    <source>
        <dbReference type="ARBA" id="ARBA00023027"/>
    </source>
</evidence>
<evidence type="ECO:0000259" key="7">
    <source>
        <dbReference type="Pfam" id="PF20160"/>
    </source>
</evidence>
<keyword evidence="2" id="KW-0433">Leucine-rich repeat</keyword>
<protein>
    <recommendedName>
        <fullName evidence="1">ADP-ribosyl cyclase/cyclic ADP-ribose hydrolase</fullName>
        <ecNumber evidence="1">3.2.2.6</ecNumber>
    </recommendedName>
</protein>
<keyword evidence="4" id="KW-0520">NAD</keyword>
<dbReference type="Gene3D" id="3.80.10.10">
    <property type="entry name" value="Ribonuclease Inhibitor"/>
    <property type="match status" value="2"/>
</dbReference>
<comment type="caution">
    <text evidence="8">The sequence shown here is derived from an EMBL/GenBank/DDBJ whole genome shotgun (WGS) entry which is preliminary data.</text>
</comment>
<dbReference type="Proteomes" id="UP000823674">
    <property type="component" value="Chromosome A02"/>
</dbReference>
<dbReference type="SUPFAM" id="SSF52540">
    <property type="entry name" value="P-loop containing nucleoside triphosphate hydrolases"/>
    <property type="match status" value="1"/>
</dbReference>
<dbReference type="InterPro" id="IPR044974">
    <property type="entry name" value="Disease_R_plants"/>
</dbReference>
<dbReference type="InterPro" id="IPR032675">
    <property type="entry name" value="LRR_dom_sf"/>
</dbReference>
<dbReference type="InterPro" id="IPR002182">
    <property type="entry name" value="NB-ARC"/>
</dbReference>
<dbReference type="InterPro" id="IPR011713">
    <property type="entry name" value="Leu-rich_rpt_3"/>
</dbReference>
<feature type="domain" description="NB-ARC" evidence="6">
    <location>
        <begin position="49"/>
        <end position="198"/>
    </location>
</feature>
<keyword evidence="3" id="KW-0677">Repeat</keyword>
<dbReference type="Pfam" id="PF00931">
    <property type="entry name" value="NB-ARC"/>
    <property type="match status" value="1"/>
</dbReference>
<organism evidence="8 9">
    <name type="scientific">Brassica rapa subsp. trilocularis</name>
    <dbReference type="NCBI Taxonomy" id="1813537"/>
    <lineage>
        <taxon>Eukaryota</taxon>
        <taxon>Viridiplantae</taxon>
        <taxon>Streptophyta</taxon>
        <taxon>Embryophyta</taxon>
        <taxon>Tracheophyta</taxon>
        <taxon>Spermatophyta</taxon>
        <taxon>Magnoliopsida</taxon>
        <taxon>eudicotyledons</taxon>
        <taxon>Gunneridae</taxon>
        <taxon>Pentapetalae</taxon>
        <taxon>rosids</taxon>
        <taxon>malvids</taxon>
        <taxon>Brassicales</taxon>
        <taxon>Brassicaceae</taxon>
        <taxon>Brassiceae</taxon>
        <taxon>Brassica</taxon>
    </lineage>
</organism>
<proteinExistence type="predicted"/>
<dbReference type="EMBL" id="JADBGQ010000002">
    <property type="protein sequence ID" value="KAG5409699.1"/>
    <property type="molecule type" value="Genomic_DNA"/>
</dbReference>
<dbReference type="InterPro" id="IPR045344">
    <property type="entry name" value="C-JID"/>
</dbReference>
<dbReference type="PANTHER" id="PTHR11017">
    <property type="entry name" value="LEUCINE-RICH REPEAT-CONTAINING PROTEIN"/>
    <property type="match status" value="1"/>
</dbReference>
<feature type="domain" description="C-JID" evidence="7">
    <location>
        <begin position="591"/>
        <end position="668"/>
    </location>
</feature>
<dbReference type="Pfam" id="PF07725">
    <property type="entry name" value="LRR_3"/>
    <property type="match status" value="1"/>
</dbReference>